<dbReference type="EMBL" id="BPLQ01006282">
    <property type="protein sequence ID" value="GIY21297.1"/>
    <property type="molecule type" value="Genomic_DNA"/>
</dbReference>
<evidence type="ECO:0000313" key="1">
    <source>
        <dbReference type="EMBL" id="GIY21297.1"/>
    </source>
</evidence>
<gene>
    <name evidence="1" type="ORF">CDAR_373871</name>
</gene>
<dbReference type="Proteomes" id="UP001054837">
    <property type="component" value="Unassembled WGS sequence"/>
</dbReference>
<reference evidence="1 2" key="1">
    <citation type="submission" date="2021-06" db="EMBL/GenBank/DDBJ databases">
        <title>Caerostris darwini draft genome.</title>
        <authorList>
            <person name="Kono N."/>
            <person name="Arakawa K."/>
        </authorList>
    </citation>
    <scope>NUCLEOTIDE SEQUENCE [LARGE SCALE GENOMIC DNA]</scope>
</reference>
<organism evidence="1 2">
    <name type="scientific">Caerostris darwini</name>
    <dbReference type="NCBI Taxonomy" id="1538125"/>
    <lineage>
        <taxon>Eukaryota</taxon>
        <taxon>Metazoa</taxon>
        <taxon>Ecdysozoa</taxon>
        <taxon>Arthropoda</taxon>
        <taxon>Chelicerata</taxon>
        <taxon>Arachnida</taxon>
        <taxon>Araneae</taxon>
        <taxon>Araneomorphae</taxon>
        <taxon>Entelegynae</taxon>
        <taxon>Araneoidea</taxon>
        <taxon>Araneidae</taxon>
        <taxon>Caerostris</taxon>
    </lineage>
</organism>
<comment type="caution">
    <text evidence="1">The sequence shown here is derived from an EMBL/GenBank/DDBJ whole genome shotgun (WGS) entry which is preliminary data.</text>
</comment>
<accession>A0AAV4RMC4</accession>
<name>A0AAV4RMC4_9ARAC</name>
<protein>
    <submittedName>
        <fullName evidence="1">Uncharacterized protein</fullName>
    </submittedName>
</protein>
<sequence length="45" mass="5035">MHRHKNTGVEEDPYSTTQVKKKTLVAELTKTRLHSPASPLPPGPR</sequence>
<feature type="non-terminal residue" evidence="1">
    <location>
        <position position="45"/>
    </location>
</feature>
<dbReference type="AlphaFoldDB" id="A0AAV4RMC4"/>
<proteinExistence type="predicted"/>
<evidence type="ECO:0000313" key="2">
    <source>
        <dbReference type="Proteomes" id="UP001054837"/>
    </source>
</evidence>
<keyword evidence="2" id="KW-1185">Reference proteome</keyword>